<proteinExistence type="predicted"/>
<dbReference type="STRING" id="1227549.SAMN05444007_1161"/>
<evidence type="ECO:0000313" key="1">
    <source>
        <dbReference type="EMBL" id="SEK06290.1"/>
    </source>
</evidence>
<dbReference type="EMBL" id="FNYD01000016">
    <property type="protein sequence ID" value="SEK06290.1"/>
    <property type="molecule type" value="Genomic_DNA"/>
</dbReference>
<accession>A0A1H7E3V7</accession>
<gene>
    <name evidence="1" type="ORF">SAMN05444007_1161</name>
</gene>
<dbReference type="SUPFAM" id="SSF52540">
    <property type="entry name" value="P-loop containing nucleoside triphosphate hydrolases"/>
    <property type="match status" value="1"/>
</dbReference>
<dbReference type="AlphaFoldDB" id="A0A1H7E3V7"/>
<protein>
    <recommendedName>
        <fullName evidence="3">Sulfotransferase family protein</fullName>
    </recommendedName>
</protein>
<organism evidence="1 2">
    <name type="scientific">Cribrihabitans marinus</name>
    <dbReference type="NCBI Taxonomy" id="1227549"/>
    <lineage>
        <taxon>Bacteria</taxon>
        <taxon>Pseudomonadati</taxon>
        <taxon>Pseudomonadota</taxon>
        <taxon>Alphaproteobacteria</taxon>
        <taxon>Rhodobacterales</taxon>
        <taxon>Paracoccaceae</taxon>
        <taxon>Cribrihabitans</taxon>
    </lineage>
</organism>
<sequence>MRKAFVHIGMPKTGTTAIQEALSKAREPLRSAGFLYPGNDVDHAFLISTYHPVGGRHFYFAKQGISPEAANRSFEKKISRLAREVGESAGDVLLSTEYLHNMGEAKLRELQANLSKLELEMHVVCYVRHPYSQAASSIQQNIKMGHGVLTQQLNNPNWHSIIDTLNPALNVLGRERVTVLSFEDAKDVGAERHILQAIGHGSLMELVDRAETNVSLSGAAVALADAHNRLQRIVPDFPSSRGYLFKIGGPRFSLPPRTIEKMRDRTQQELDWLEEHFSLALPEPESRPFQIQRLSEEAAEDIVKIIMQSSRRNQ</sequence>
<dbReference type="RefSeq" id="WP_143057957.1">
    <property type="nucleotide sequence ID" value="NZ_BMGV01000015.1"/>
</dbReference>
<dbReference type="InterPro" id="IPR027417">
    <property type="entry name" value="P-loop_NTPase"/>
</dbReference>
<evidence type="ECO:0000313" key="2">
    <source>
        <dbReference type="Proteomes" id="UP000199379"/>
    </source>
</evidence>
<dbReference type="OrthoDB" id="547419at2"/>
<dbReference type="Gene3D" id="3.40.50.300">
    <property type="entry name" value="P-loop containing nucleotide triphosphate hydrolases"/>
    <property type="match status" value="1"/>
</dbReference>
<reference evidence="1 2" key="1">
    <citation type="submission" date="2016-10" db="EMBL/GenBank/DDBJ databases">
        <authorList>
            <person name="de Groot N.N."/>
        </authorList>
    </citation>
    <scope>NUCLEOTIDE SEQUENCE [LARGE SCALE GENOMIC DNA]</scope>
    <source>
        <strain evidence="1 2">DSM 29340</strain>
    </source>
</reference>
<dbReference type="Proteomes" id="UP000199379">
    <property type="component" value="Unassembled WGS sequence"/>
</dbReference>
<keyword evidence="2" id="KW-1185">Reference proteome</keyword>
<evidence type="ECO:0008006" key="3">
    <source>
        <dbReference type="Google" id="ProtNLM"/>
    </source>
</evidence>
<name>A0A1H7E3V7_9RHOB</name>